<comment type="caution">
    <text evidence="2">The sequence shown here is derived from an EMBL/GenBank/DDBJ whole genome shotgun (WGS) entry which is preliminary data.</text>
</comment>
<reference evidence="2 3" key="1">
    <citation type="submission" date="2014-02" db="EMBL/GenBank/DDBJ databases">
        <title>The small core and large imbalanced accessory genome model reveals a collaborative survival strategy of Sorangium cellulosum strains in nature.</title>
        <authorList>
            <person name="Han K."/>
            <person name="Peng R."/>
            <person name="Blom J."/>
            <person name="Li Y.-Z."/>
        </authorList>
    </citation>
    <scope>NUCLEOTIDE SEQUENCE [LARGE SCALE GENOMIC DNA]</scope>
    <source>
        <strain evidence="2 3">So0011-07</strain>
    </source>
</reference>
<feature type="domain" description="Ketopantoate reductase N-terminal" evidence="1">
    <location>
        <begin position="3"/>
        <end position="119"/>
    </location>
</feature>
<evidence type="ECO:0000313" key="2">
    <source>
        <dbReference type="EMBL" id="KYF84159.1"/>
    </source>
</evidence>
<dbReference type="Pfam" id="PF02558">
    <property type="entry name" value="ApbA"/>
    <property type="match status" value="1"/>
</dbReference>
<dbReference type="Proteomes" id="UP000075635">
    <property type="component" value="Unassembled WGS sequence"/>
</dbReference>
<evidence type="ECO:0000313" key="3">
    <source>
        <dbReference type="Proteomes" id="UP000075635"/>
    </source>
</evidence>
<name>A0A150RV97_SORCE</name>
<organism evidence="2 3">
    <name type="scientific">Sorangium cellulosum</name>
    <name type="common">Polyangium cellulosum</name>
    <dbReference type="NCBI Taxonomy" id="56"/>
    <lineage>
        <taxon>Bacteria</taxon>
        <taxon>Pseudomonadati</taxon>
        <taxon>Myxococcota</taxon>
        <taxon>Polyangia</taxon>
        <taxon>Polyangiales</taxon>
        <taxon>Polyangiaceae</taxon>
        <taxon>Sorangium</taxon>
    </lineage>
</organism>
<gene>
    <name evidence="2" type="ORF">BE17_34460</name>
</gene>
<dbReference type="AlphaFoldDB" id="A0A150RV97"/>
<dbReference type="EMBL" id="JEMB01001977">
    <property type="protein sequence ID" value="KYF84159.1"/>
    <property type="molecule type" value="Genomic_DNA"/>
</dbReference>
<evidence type="ECO:0000259" key="1">
    <source>
        <dbReference type="Pfam" id="PF02558"/>
    </source>
</evidence>
<proteinExistence type="predicted"/>
<accession>A0A150RV97</accession>
<dbReference type="Gene3D" id="3.40.50.720">
    <property type="entry name" value="NAD(P)-binding Rossmann-like Domain"/>
    <property type="match status" value="1"/>
</dbReference>
<protein>
    <submittedName>
        <fullName evidence="2">2-dehydropantoate 2-reductase</fullName>
    </submittedName>
</protein>
<dbReference type="InterPro" id="IPR036291">
    <property type="entry name" value="NAD(P)-bd_dom_sf"/>
</dbReference>
<dbReference type="SUPFAM" id="SSF51735">
    <property type="entry name" value="NAD(P)-binding Rossmann-fold domains"/>
    <property type="match status" value="1"/>
</dbReference>
<dbReference type="InterPro" id="IPR013332">
    <property type="entry name" value="KPR_N"/>
</dbReference>
<sequence length="281" mass="29549">MQIAIFGPGAIGSTFAFQLARAGHDVTVVARNARLAQLQRDGAVVLASGDRAPVRVTAALDEGVPYDLVLVTVLAPQVAEILPALARSAARKVMFMFNTFEPLEPLRDAVGAARFAFGFPGGVFALLRDGVLAPQIRAGTTVGEASWARVFADAGIPTVVDADMHSWLRTHAALVVPLMAASVLVVRRGAGLTWREATRHADALAAGLRLVRDLGNTLRPPVIAALSRLSGFVVTAILWGLSRTKVLRDLGALGPAEARMLIDMMSAAAPGRTAALQAIRP</sequence>